<protein>
    <recommendedName>
        <fullName evidence="2">Acetyl-CoA hydrolase/transferase N-terminal domain-containing protein</fullName>
    </recommendedName>
</protein>
<dbReference type="InterPro" id="IPR003702">
    <property type="entry name" value="ActCoA_hydro_N"/>
</dbReference>
<dbReference type="PANTHER" id="PTHR21432:SF13">
    <property type="entry name" value="ACETYL-COA HYDROLASE"/>
    <property type="match status" value="1"/>
</dbReference>
<accession>A0AAN8FLB9</accession>
<dbReference type="EMBL" id="WIXE01023664">
    <property type="protein sequence ID" value="KAK5966263.1"/>
    <property type="molecule type" value="Genomic_DNA"/>
</dbReference>
<dbReference type="Proteomes" id="UP001331761">
    <property type="component" value="Unassembled WGS sequence"/>
</dbReference>
<comment type="caution">
    <text evidence="3">The sequence shown here is derived from an EMBL/GenBank/DDBJ whole genome shotgun (WGS) entry which is preliminary data.</text>
</comment>
<evidence type="ECO:0000313" key="4">
    <source>
        <dbReference type="Proteomes" id="UP001331761"/>
    </source>
</evidence>
<dbReference type="AlphaFoldDB" id="A0AAN8FLB9"/>
<dbReference type="GO" id="GO:0008775">
    <property type="term" value="F:acetate CoA-transferase activity"/>
    <property type="evidence" value="ECO:0007669"/>
    <property type="project" value="InterPro"/>
</dbReference>
<feature type="domain" description="Acetyl-CoA hydrolase/transferase N-terminal" evidence="2">
    <location>
        <begin position="40"/>
        <end position="102"/>
    </location>
</feature>
<reference evidence="3 4" key="1">
    <citation type="submission" date="2019-10" db="EMBL/GenBank/DDBJ databases">
        <title>Assembly and Annotation for the nematode Trichostrongylus colubriformis.</title>
        <authorList>
            <person name="Martin J."/>
        </authorList>
    </citation>
    <scope>NUCLEOTIDE SEQUENCE [LARGE SCALE GENOMIC DNA]</scope>
    <source>
        <strain evidence="3">G859</strain>
        <tissue evidence="3">Whole worm</tissue>
    </source>
</reference>
<dbReference type="Pfam" id="PF02550">
    <property type="entry name" value="AcetylCoA_hydro"/>
    <property type="match status" value="1"/>
</dbReference>
<organism evidence="3 4">
    <name type="scientific">Trichostrongylus colubriformis</name>
    <name type="common">Black scour worm</name>
    <dbReference type="NCBI Taxonomy" id="6319"/>
    <lineage>
        <taxon>Eukaryota</taxon>
        <taxon>Metazoa</taxon>
        <taxon>Ecdysozoa</taxon>
        <taxon>Nematoda</taxon>
        <taxon>Chromadorea</taxon>
        <taxon>Rhabditida</taxon>
        <taxon>Rhabditina</taxon>
        <taxon>Rhabditomorpha</taxon>
        <taxon>Strongyloidea</taxon>
        <taxon>Trichostrongylidae</taxon>
        <taxon>Trichostrongylus</taxon>
    </lineage>
</organism>
<proteinExistence type="predicted"/>
<dbReference type="GO" id="GO:0006083">
    <property type="term" value="P:acetate metabolic process"/>
    <property type="evidence" value="ECO:0007669"/>
    <property type="project" value="InterPro"/>
</dbReference>
<dbReference type="PANTHER" id="PTHR21432">
    <property type="entry name" value="ACETYL-COA HYDROLASE-RELATED"/>
    <property type="match status" value="1"/>
</dbReference>
<dbReference type="GO" id="GO:0005739">
    <property type="term" value="C:mitochondrion"/>
    <property type="evidence" value="ECO:0007669"/>
    <property type="project" value="TreeGrafter"/>
</dbReference>
<dbReference type="SUPFAM" id="SSF100950">
    <property type="entry name" value="NagB/RpiA/CoA transferase-like"/>
    <property type="match status" value="1"/>
</dbReference>
<dbReference type="InterPro" id="IPR037171">
    <property type="entry name" value="NagB/RpiA_transferase-like"/>
</dbReference>
<sequence length="220" mass="24872">MYKRGYDHLKKLLEALRRRVDSHGLTDLRPIHHLIGKKSPWTDEKYFGKIRSNCVFVCENTRNLVKQGQADYIPVFLSDVPSYFYDKSFPVEVALISVSPPEGSPKHFGSLKLQVAAASEYPLCDPGIGSVLKCNMDSIFGKAPTRHDVHSSVVITPKIRRLSSHGRYRDSEDSMELGTCAFGGTENLPSFSRGTEESNKQRSHHSPPRLQRLPSLLEWF</sequence>
<gene>
    <name evidence="3" type="ORF">GCK32_005001</name>
</gene>
<evidence type="ECO:0000259" key="2">
    <source>
        <dbReference type="Pfam" id="PF02550"/>
    </source>
</evidence>
<dbReference type="Gene3D" id="3.40.1080.10">
    <property type="entry name" value="Glutaconate Coenzyme A-transferase"/>
    <property type="match status" value="1"/>
</dbReference>
<evidence type="ECO:0000256" key="1">
    <source>
        <dbReference type="SAM" id="MobiDB-lite"/>
    </source>
</evidence>
<name>A0AAN8FLB9_TRICO</name>
<dbReference type="InterPro" id="IPR046433">
    <property type="entry name" value="ActCoA_hydro"/>
</dbReference>
<keyword evidence="4" id="KW-1185">Reference proteome</keyword>
<feature type="region of interest" description="Disordered" evidence="1">
    <location>
        <begin position="183"/>
        <end position="209"/>
    </location>
</feature>
<evidence type="ECO:0000313" key="3">
    <source>
        <dbReference type="EMBL" id="KAK5966263.1"/>
    </source>
</evidence>